<reference evidence="2" key="2">
    <citation type="submission" date="2013-04" db="UniProtKB">
        <authorList>
            <consortium name="EnsemblPlants"/>
        </authorList>
    </citation>
    <scope>IDENTIFICATION</scope>
</reference>
<name>J3MZF9_ORYBR</name>
<evidence type="ECO:0000313" key="2">
    <source>
        <dbReference type="EnsemblPlants" id="OB09G23880.1"/>
    </source>
</evidence>
<evidence type="ECO:0000313" key="3">
    <source>
        <dbReference type="Proteomes" id="UP000006038"/>
    </source>
</evidence>
<sequence>TIEGVRVVKSETIGSTCICREGRQEQKWNGHGFSDQDRPRNEQKASTPAFLSSSSAGSMTTIDPMFDPSALIRS</sequence>
<feature type="compositionally biased region" description="Polar residues" evidence="1">
    <location>
        <begin position="44"/>
        <end position="61"/>
    </location>
</feature>
<accession>J3MZF9</accession>
<dbReference type="Gramene" id="OB09G23880.1">
    <property type="protein sequence ID" value="OB09G23880.1"/>
    <property type="gene ID" value="OB09G23880"/>
</dbReference>
<proteinExistence type="predicted"/>
<organism evidence="2">
    <name type="scientific">Oryza brachyantha</name>
    <name type="common">malo sina</name>
    <dbReference type="NCBI Taxonomy" id="4533"/>
    <lineage>
        <taxon>Eukaryota</taxon>
        <taxon>Viridiplantae</taxon>
        <taxon>Streptophyta</taxon>
        <taxon>Embryophyta</taxon>
        <taxon>Tracheophyta</taxon>
        <taxon>Spermatophyta</taxon>
        <taxon>Magnoliopsida</taxon>
        <taxon>Liliopsida</taxon>
        <taxon>Poales</taxon>
        <taxon>Poaceae</taxon>
        <taxon>BOP clade</taxon>
        <taxon>Oryzoideae</taxon>
        <taxon>Oryzeae</taxon>
        <taxon>Oryzinae</taxon>
        <taxon>Oryza</taxon>
    </lineage>
</organism>
<reference evidence="2" key="1">
    <citation type="journal article" date="2013" name="Nat. Commun.">
        <title>Whole-genome sequencing of Oryza brachyantha reveals mechanisms underlying Oryza genome evolution.</title>
        <authorList>
            <person name="Chen J."/>
            <person name="Huang Q."/>
            <person name="Gao D."/>
            <person name="Wang J."/>
            <person name="Lang Y."/>
            <person name="Liu T."/>
            <person name="Li B."/>
            <person name="Bai Z."/>
            <person name="Luis Goicoechea J."/>
            <person name="Liang C."/>
            <person name="Chen C."/>
            <person name="Zhang W."/>
            <person name="Sun S."/>
            <person name="Liao Y."/>
            <person name="Zhang X."/>
            <person name="Yang L."/>
            <person name="Song C."/>
            <person name="Wang M."/>
            <person name="Shi J."/>
            <person name="Liu G."/>
            <person name="Liu J."/>
            <person name="Zhou H."/>
            <person name="Zhou W."/>
            <person name="Yu Q."/>
            <person name="An N."/>
            <person name="Chen Y."/>
            <person name="Cai Q."/>
            <person name="Wang B."/>
            <person name="Liu B."/>
            <person name="Min J."/>
            <person name="Huang Y."/>
            <person name="Wu H."/>
            <person name="Li Z."/>
            <person name="Zhang Y."/>
            <person name="Yin Y."/>
            <person name="Song W."/>
            <person name="Jiang J."/>
            <person name="Jackson S.A."/>
            <person name="Wing R.A."/>
            <person name="Wang J."/>
            <person name="Chen M."/>
        </authorList>
    </citation>
    <scope>NUCLEOTIDE SEQUENCE [LARGE SCALE GENOMIC DNA]</scope>
    <source>
        <strain evidence="2">cv. IRGC 101232</strain>
    </source>
</reference>
<feature type="region of interest" description="Disordered" evidence="1">
    <location>
        <begin position="24"/>
        <end position="74"/>
    </location>
</feature>
<protein>
    <submittedName>
        <fullName evidence="2">Uncharacterized protein</fullName>
    </submittedName>
</protein>
<keyword evidence="3" id="KW-1185">Reference proteome</keyword>
<feature type="compositionally biased region" description="Basic and acidic residues" evidence="1">
    <location>
        <begin position="24"/>
        <end position="43"/>
    </location>
</feature>
<dbReference type="EnsemblPlants" id="OB09G23880.1">
    <property type="protein sequence ID" value="OB09G23880.1"/>
    <property type="gene ID" value="OB09G23880"/>
</dbReference>
<dbReference type="Proteomes" id="UP000006038">
    <property type="component" value="Chromosome 9"/>
</dbReference>
<dbReference type="HOGENOM" id="CLU_2695150_0_0_1"/>
<evidence type="ECO:0000256" key="1">
    <source>
        <dbReference type="SAM" id="MobiDB-lite"/>
    </source>
</evidence>
<dbReference type="AlphaFoldDB" id="J3MZF9"/>